<dbReference type="EMBL" id="FZQP02005255">
    <property type="protein sequence ID" value="VVD01246.1"/>
    <property type="molecule type" value="Genomic_DNA"/>
</dbReference>
<feature type="transmembrane region" description="Helical" evidence="1">
    <location>
        <begin position="120"/>
        <end position="138"/>
    </location>
</feature>
<feature type="transmembrane region" description="Helical" evidence="1">
    <location>
        <begin position="12"/>
        <end position="33"/>
    </location>
</feature>
<evidence type="ECO:0000313" key="3">
    <source>
        <dbReference type="Proteomes" id="UP000324832"/>
    </source>
</evidence>
<reference evidence="2 3" key="1">
    <citation type="submission" date="2017-07" db="EMBL/GenBank/DDBJ databases">
        <authorList>
            <person name="Talla V."/>
            <person name="Backstrom N."/>
        </authorList>
    </citation>
    <scope>NUCLEOTIDE SEQUENCE [LARGE SCALE GENOMIC DNA]</scope>
</reference>
<feature type="transmembrane region" description="Helical" evidence="1">
    <location>
        <begin position="45"/>
        <end position="66"/>
    </location>
</feature>
<organism evidence="2 3">
    <name type="scientific">Leptidea sinapis</name>
    <dbReference type="NCBI Taxonomy" id="189913"/>
    <lineage>
        <taxon>Eukaryota</taxon>
        <taxon>Metazoa</taxon>
        <taxon>Ecdysozoa</taxon>
        <taxon>Arthropoda</taxon>
        <taxon>Hexapoda</taxon>
        <taxon>Insecta</taxon>
        <taxon>Pterygota</taxon>
        <taxon>Neoptera</taxon>
        <taxon>Endopterygota</taxon>
        <taxon>Lepidoptera</taxon>
        <taxon>Glossata</taxon>
        <taxon>Ditrysia</taxon>
        <taxon>Papilionoidea</taxon>
        <taxon>Pieridae</taxon>
        <taxon>Dismorphiinae</taxon>
        <taxon>Leptidea</taxon>
    </lineage>
</organism>
<proteinExistence type="predicted"/>
<keyword evidence="3" id="KW-1185">Reference proteome</keyword>
<name>A0A5E4QSB0_9NEOP</name>
<gene>
    <name evidence="2" type="ORF">LSINAPIS_LOCUS11707</name>
</gene>
<dbReference type="AlphaFoldDB" id="A0A5E4QSB0"/>
<dbReference type="Proteomes" id="UP000324832">
    <property type="component" value="Unassembled WGS sequence"/>
</dbReference>
<evidence type="ECO:0000313" key="2">
    <source>
        <dbReference type="EMBL" id="VVD01246.1"/>
    </source>
</evidence>
<protein>
    <submittedName>
        <fullName evidence="2">Uncharacterized protein</fullName>
    </submittedName>
</protein>
<keyword evidence="1" id="KW-0812">Transmembrane</keyword>
<keyword evidence="1" id="KW-1133">Transmembrane helix</keyword>
<keyword evidence="1" id="KW-0472">Membrane</keyword>
<feature type="transmembrane region" description="Helical" evidence="1">
    <location>
        <begin position="78"/>
        <end position="100"/>
    </location>
</feature>
<evidence type="ECO:0000256" key="1">
    <source>
        <dbReference type="SAM" id="Phobius"/>
    </source>
</evidence>
<sequence>MYLSKCCFCVPLRTGLLMLAVFKILGFLSYTTFNIFFDDTNLSDMVSIINTIIMLLDVFFSSVLILGIYKSNASVVQVCYALSATILMLELVKCVVYITLETYILLSGSRQDVSRRLLTLNTYSLFYIALQSYIVILIRGHLFSMREHCISDPDTSAYRPRKPHIAY</sequence>
<accession>A0A5E4QSB0</accession>